<gene>
    <name evidence="1" type="ORF">AVDCRST_MAG73-2404</name>
</gene>
<dbReference type="EMBL" id="CADCWE010000156">
    <property type="protein sequence ID" value="CAA9545894.1"/>
    <property type="molecule type" value="Genomic_DNA"/>
</dbReference>
<evidence type="ECO:0000313" key="1">
    <source>
        <dbReference type="EMBL" id="CAA9545894.1"/>
    </source>
</evidence>
<sequence>MCPRYRTRERPTPAFGTLIPRAMRGPISRRGKIIAGSRTAGGAGMDGAC</sequence>
<organism evidence="1">
    <name type="scientific">uncultured Thermomicrobiales bacterium</name>
    <dbReference type="NCBI Taxonomy" id="1645740"/>
    <lineage>
        <taxon>Bacteria</taxon>
        <taxon>Pseudomonadati</taxon>
        <taxon>Thermomicrobiota</taxon>
        <taxon>Thermomicrobia</taxon>
        <taxon>Thermomicrobiales</taxon>
        <taxon>environmental samples</taxon>
    </lineage>
</organism>
<accession>A0A6J4UE40</accession>
<name>A0A6J4UE40_9BACT</name>
<proteinExistence type="predicted"/>
<dbReference type="AlphaFoldDB" id="A0A6J4UE40"/>
<reference evidence="1" key="1">
    <citation type="submission" date="2020-02" db="EMBL/GenBank/DDBJ databases">
        <authorList>
            <person name="Meier V. D."/>
        </authorList>
    </citation>
    <scope>NUCLEOTIDE SEQUENCE</scope>
    <source>
        <strain evidence="1">AVDCRST_MAG73</strain>
    </source>
</reference>
<protein>
    <submittedName>
        <fullName evidence="1">Uncharacterized protein</fullName>
    </submittedName>
</protein>